<accession>A0ABT8I016</accession>
<dbReference type="SUPFAM" id="SSF52266">
    <property type="entry name" value="SGNH hydrolase"/>
    <property type="match status" value="1"/>
</dbReference>
<protein>
    <submittedName>
        <fullName evidence="3">SGNH/GDSL hydrolase family protein</fullName>
    </submittedName>
</protein>
<name>A0ABT8I016_9BACL</name>
<sequence>MLKKSMLSLITAFAFLMGGSSFSTNAEPLTHQQNWMASWGTSQQMPYDTGISHEGFRNQTIRMVVNPNQKGNQIRLRFSNRYGTKPLALDRVVVSRSAGGADTVSHTKRTITFGGKNGAVIPVGEELASDAVKMRIKENKNLTVSVYTHSATGPTTWHSLAEQTTYVSDGGEHTAETNGASFSRRYNNWFWLEGLDVIRKQKKDRVIVALGDSITDGYGSTANTNQRWPDFLDQRLQDTKKDGSIAVINQGISGNKILRDSPIFGIKALDRFDHDVLEQPGVSDFILMEGINDIGHEPHEFNSGNIIAGMQQMIDKAHARGINVYGGTLTPFRGTTIADYFTEEGEQTRKEVNEWIRHSGEFDGVIDFDQMIRDPQQPERMLPAFDSGDHLHPNDAGYRAMAYGINLSLFK</sequence>
<evidence type="ECO:0000256" key="1">
    <source>
        <dbReference type="SAM" id="SignalP"/>
    </source>
</evidence>
<keyword evidence="3" id="KW-0378">Hydrolase</keyword>
<evidence type="ECO:0000259" key="2">
    <source>
        <dbReference type="Pfam" id="PF13472"/>
    </source>
</evidence>
<dbReference type="Gene3D" id="3.40.50.1110">
    <property type="entry name" value="SGNH hydrolase"/>
    <property type="match status" value="1"/>
</dbReference>
<feature type="domain" description="SGNH hydrolase-type esterase" evidence="2">
    <location>
        <begin position="209"/>
        <end position="400"/>
    </location>
</feature>
<dbReference type="EMBL" id="JAUHTR010000010">
    <property type="protein sequence ID" value="MDN4526309.1"/>
    <property type="molecule type" value="Genomic_DNA"/>
</dbReference>
<feature type="signal peptide" evidence="1">
    <location>
        <begin position="1"/>
        <end position="26"/>
    </location>
</feature>
<evidence type="ECO:0000313" key="3">
    <source>
        <dbReference type="EMBL" id="MDN4526309.1"/>
    </source>
</evidence>
<dbReference type="GO" id="GO:0016787">
    <property type="term" value="F:hydrolase activity"/>
    <property type="evidence" value="ECO:0007669"/>
    <property type="project" value="UniProtKB-KW"/>
</dbReference>
<dbReference type="PANTHER" id="PTHR43784">
    <property type="entry name" value="GDSL-LIKE LIPASE/ACYLHYDROLASE, PUTATIVE (AFU_ORTHOLOGUE AFUA_2G00820)-RELATED"/>
    <property type="match status" value="1"/>
</dbReference>
<dbReference type="Pfam" id="PF13472">
    <property type="entry name" value="Lipase_GDSL_2"/>
    <property type="match status" value="1"/>
</dbReference>
<proteinExistence type="predicted"/>
<comment type="caution">
    <text evidence="3">The sequence shown here is derived from an EMBL/GenBank/DDBJ whole genome shotgun (WGS) entry which is preliminary data.</text>
</comment>
<keyword evidence="1" id="KW-0732">Signal</keyword>
<gene>
    <name evidence="3" type="ORF">QYB97_17630</name>
</gene>
<dbReference type="CDD" id="cd01830">
    <property type="entry name" value="XynE_like"/>
    <property type="match status" value="1"/>
</dbReference>
<feature type="chain" id="PRO_5046942196" evidence="1">
    <location>
        <begin position="27"/>
        <end position="411"/>
    </location>
</feature>
<dbReference type="RefSeq" id="WP_301167335.1">
    <property type="nucleotide sequence ID" value="NZ_JAUHTR010000010.1"/>
</dbReference>
<dbReference type="PANTHER" id="PTHR43784:SF2">
    <property type="entry name" value="GDSL-LIKE LIPASE_ACYLHYDROLASE, PUTATIVE (AFU_ORTHOLOGUE AFUA_2G00820)-RELATED"/>
    <property type="match status" value="1"/>
</dbReference>
<dbReference type="Proteomes" id="UP001172721">
    <property type="component" value="Unassembled WGS sequence"/>
</dbReference>
<dbReference type="InterPro" id="IPR053140">
    <property type="entry name" value="GDSL_Rv0518-like"/>
</dbReference>
<dbReference type="InterPro" id="IPR036514">
    <property type="entry name" value="SGNH_hydro_sf"/>
</dbReference>
<dbReference type="InterPro" id="IPR013830">
    <property type="entry name" value="SGNH_hydro"/>
</dbReference>
<organism evidence="3 4">
    <name type="scientific">Fictibacillus fluitans</name>
    <dbReference type="NCBI Taxonomy" id="3058422"/>
    <lineage>
        <taxon>Bacteria</taxon>
        <taxon>Bacillati</taxon>
        <taxon>Bacillota</taxon>
        <taxon>Bacilli</taxon>
        <taxon>Bacillales</taxon>
        <taxon>Fictibacillaceae</taxon>
        <taxon>Fictibacillus</taxon>
    </lineage>
</organism>
<evidence type="ECO:0000313" key="4">
    <source>
        <dbReference type="Proteomes" id="UP001172721"/>
    </source>
</evidence>
<keyword evidence="4" id="KW-1185">Reference proteome</keyword>
<reference evidence="3" key="1">
    <citation type="submission" date="2023-07" db="EMBL/GenBank/DDBJ databases">
        <title>Fictibacillus sp. isolated from freshwater pond.</title>
        <authorList>
            <person name="Kirdat K."/>
            <person name="Bhat A."/>
            <person name="Mourya A."/>
            <person name="Yadav A."/>
        </authorList>
    </citation>
    <scope>NUCLEOTIDE SEQUENCE</scope>
    <source>
        <strain evidence="3">NE201</strain>
    </source>
</reference>